<feature type="region of interest" description="Disordered" evidence="2">
    <location>
        <begin position="293"/>
        <end position="324"/>
    </location>
</feature>
<evidence type="ECO:0000256" key="2">
    <source>
        <dbReference type="SAM" id="MobiDB-lite"/>
    </source>
</evidence>
<feature type="domain" description="Signal-induced proliferation-associated 1-like protein C-terminal" evidence="3">
    <location>
        <begin position="281"/>
        <end position="341"/>
    </location>
</feature>
<dbReference type="OrthoDB" id="9335786at2759"/>
<dbReference type="AlphaFoldDB" id="A0A4D9DHZ2"/>
<keyword evidence="4" id="KW-0067">ATP-binding</keyword>
<dbReference type="Proteomes" id="UP000297703">
    <property type="component" value="Unassembled WGS sequence"/>
</dbReference>
<reference evidence="4 5" key="2">
    <citation type="submission" date="2019-04" db="EMBL/GenBank/DDBJ databases">
        <title>The genome sequence of big-headed turtle.</title>
        <authorList>
            <person name="Gong S."/>
        </authorList>
    </citation>
    <scope>NUCLEOTIDE SEQUENCE [LARGE SCALE GENOMIC DNA]</scope>
    <source>
        <strain evidence="4">DO16091913</strain>
        <tissue evidence="4">Muscle</tissue>
    </source>
</reference>
<keyword evidence="4" id="KW-0347">Helicase</keyword>
<dbReference type="EMBL" id="QXTE01000533">
    <property type="protein sequence ID" value="TFJ97115.1"/>
    <property type="molecule type" value="Genomic_DNA"/>
</dbReference>
<keyword evidence="1" id="KW-0175">Coiled coil</keyword>
<dbReference type="GO" id="GO:0004386">
    <property type="term" value="F:helicase activity"/>
    <property type="evidence" value="ECO:0007669"/>
    <property type="project" value="UniProtKB-KW"/>
</dbReference>
<name>A0A4D9DHZ2_9SAUR</name>
<evidence type="ECO:0000313" key="4">
    <source>
        <dbReference type="EMBL" id="TFJ97115.1"/>
    </source>
</evidence>
<gene>
    <name evidence="4" type="ORF">DR999_PMT21073</name>
</gene>
<sequence>MGVAGTVTGSGGFKATWLTCVICAPSVSLLPPSSNSEPGSPRPAGPGGVPASSALGRWAPRFRAVLCFGGLGSSPQSRSGFQGVCPGRVSSQGGDSCPGGRWALGRGVSAGGTGCARRTVCAGWVPWLRRCGNLEQLLTARIPSFLPLDLPCHRRGQQGAGGFTTARYWAPVEPVPLPWEPGLTQTGSAWRKPPSASGPAPPSALSPNVSGPVESPVCASHSRGWEPHPGVVAGPGDAREPLSCGSGRNTGAQHPAVTETPPQVGGCSPGTAPAPRPCCHVQRAVSLFSLNESALSPDAPPAPSLERQPTPRTTPRTTPTMSEELPVDLTGKVCQLEAMLKQLHSDLQKEKQDKVVLQAEVASLRQNNQRLQEESQTANEQLRKFAEIFSSPVDKEL</sequence>
<dbReference type="InterPro" id="IPR021818">
    <property type="entry name" value="SIPA1L_C"/>
</dbReference>
<keyword evidence="5" id="KW-1185">Reference proteome</keyword>
<comment type="caution">
    <text evidence="4">The sequence shown here is derived from an EMBL/GenBank/DDBJ whole genome shotgun (WGS) entry which is preliminary data.</text>
</comment>
<evidence type="ECO:0000256" key="1">
    <source>
        <dbReference type="SAM" id="Coils"/>
    </source>
</evidence>
<proteinExistence type="predicted"/>
<dbReference type="Pfam" id="PF11881">
    <property type="entry name" value="SPAR_C"/>
    <property type="match status" value="1"/>
</dbReference>
<dbReference type="STRING" id="55544.A0A4D9DHZ2"/>
<keyword evidence="4" id="KW-0547">Nucleotide-binding</keyword>
<evidence type="ECO:0000259" key="3">
    <source>
        <dbReference type="Pfam" id="PF11881"/>
    </source>
</evidence>
<evidence type="ECO:0000313" key="5">
    <source>
        <dbReference type="Proteomes" id="UP000297703"/>
    </source>
</evidence>
<organism evidence="4 5">
    <name type="scientific">Platysternon megacephalum</name>
    <name type="common">big-headed turtle</name>
    <dbReference type="NCBI Taxonomy" id="55544"/>
    <lineage>
        <taxon>Eukaryota</taxon>
        <taxon>Metazoa</taxon>
        <taxon>Chordata</taxon>
        <taxon>Craniata</taxon>
        <taxon>Vertebrata</taxon>
        <taxon>Euteleostomi</taxon>
        <taxon>Archelosauria</taxon>
        <taxon>Testudinata</taxon>
        <taxon>Testudines</taxon>
        <taxon>Cryptodira</taxon>
        <taxon>Durocryptodira</taxon>
        <taxon>Testudinoidea</taxon>
        <taxon>Platysternidae</taxon>
        <taxon>Platysternon</taxon>
    </lineage>
</organism>
<feature type="region of interest" description="Disordered" evidence="2">
    <location>
        <begin position="180"/>
        <end position="273"/>
    </location>
</feature>
<feature type="region of interest" description="Disordered" evidence="2">
    <location>
        <begin position="32"/>
        <end position="51"/>
    </location>
</feature>
<feature type="compositionally biased region" description="Low complexity" evidence="2">
    <location>
        <begin position="310"/>
        <end position="320"/>
    </location>
</feature>
<keyword evidence="4" id="KW-0378">Hydrolase</keyword>
<accession>A0A4D9DHZ2</accession>
<protein>
    <submittedName>
        <fullName evidence="4">Putative ATP-dependent RNA helicase DDX59</fullName>
    </submittedName>
</protein>
<reference evidence="4 5" key="1">
    <citation type="submission" date="2019-04" db="EMBL/GenBank/DDBJ databases">
        <title>Draft genome of the big-headed turtle Platysternon megacephalum.</title>
        <authorList>
            <person name="Gong S."/>
        </authorList>
    </citation>
    <scope>NUCLEOTIDE SEQUENCE [LARGE SCALE GENOMIC DNA]</scope>
    <source>
        <strain evidence="4">DO16091913</strain>
        <tissue evidence="4">Muscle</tissue>
    </source>
</reference>
<feature type="coiled-coil region" evidence="1">
    <location>
        <begin position="340"/>
        <end position="388"/>
    </location>
</feature>